<evidence type="ECO:0000256" key="3">
    <source>
        <dbReference type="SAM" id="MobiDB-lite"/>
    </source>
</evidence>
<feature type="compositionally biased region" description="Low complexity" evidence="3">
    <location>
        <begin position="205"/>
        <end position="216"/>
    </location>
</feature>
<evidence type="ECO:0000259" key="4">
    <source>
        <dbReference type="PROSITE" id="PS51649"/>
    </source>
</evidence>
<keyword evidence="1" id="KW-0833">Ubl conjugation pathway</keyword>
<feature type="compositionally biased region" description="Low complexity" evidence="3">
    <location>
        <begin position="185"/>
        <end position="197"/>
    </location>
</feature>
<dbReference type="InterPro" id="IPR043454">
    <property type="entry name" value="NPH3/RPT2-like"/>
</dbReference>
<feature type="region of interest" description="Disordered" evidence="3">
    <location>
        <begin position="185"/>
        <end position="216"/>
    </location>
</feature>
<feature type="coiled-coil region" evidence="2">
    <location>
        <begin position="585"/>
        <end position="612"/>
    </location>
</feature>
<dbReference type="PANTHER" id="PTHR32370">
    <property type="entry name" value="OS12G0117600 PROTEIN"/>
    <property type="match status" value="1"/>
</dbReference>
<gene>
    <name evidence="5" type="ORF">R1sor_009302</name>
</gene>
<accession>A0ABD3HWN2</accession>
<sequence length="629" mass="69891">MNQMSESGNLTVATMSANCVQEKRPSQPSCNLEVVVNKEDVFRLRMKPLISRCGLLAMLVKEANTVRPKDIEPSKSVLTVELDNFPGGAEAFELAVKFSYNEPDVTITVSNVATLRCVAEFLQMTDEYGKSNLLKKTESFLKQEVFWNWNDSLSVLKTCEPFLAMAEKADIIQRCANALASRASLSPDTLSSPSFSSESHELGTSSGSNSSRSSSQSPITGNWWFHDFSSLSVYLMERVVRALIRNGIDHKNLAKFLLHYVRSAIPAINFGACGVFGSTHVSPGGSGRSSHGEEVAQRNTLRPQREIIEAVSELLSSLQPKSASCRSLFSLLRVAVALNASKICRKKLEKLIGLQLDKATLDNILVPALPRRSSSLYDVDLIIRLAEYFLQDQAEMLSSMESVDSDKRSELEISACEEASSPVRTALLRVGELIDKYLAEVAADSQLKASKFRTLAEVLPDTARSSSDGLYRAVEIFLEAHPNLSITEATGLCKVINLQKLGVEACKRVAQNTKFPASFVLQVVLVHQNQLRSAMDACIPREMHDLRYCRPSKDTYTVGKDGRLNRQSLVVHLECSNFEFMVRQNQELKSNLKKIHSRVSELESTYKRLRLEMGRLFKAKRRSKSASVS</sequence>
<name>A0ABD3HWN2_9MARC</name>
<comment type="caution">
    <text evidence="5">The sequence shown here is derived from an EMBL/GenBank/DDBJ whole genome shotgun (WGS) entry which is preliminary data.</text>
</comment>
<dbReference type="Pfam" id="PF03000">
    <property type="entry name" value="NPH3"/>
    <property type="match status" value="1"/>
</dbReference>
<keyword evidence="6" id="KW-1185">Reference proteome</keyword>
<dbReference type="PROSITE" id="PS51649">
    <property type="entry name" value="NPH3"/>
    <property type="match status" value="1"/>
</dbReference>
<reference evidence="5 6" key="1">
    <citation type="submission" date="2024-09" db="EMBL/GenBank/DDBJ databases">
        <title>Chromosome-scale assembly of Riccia sorocarpa.</title>
        <authorList>
            <person name="Paukszto L."/>
        </authorList>
    </citation>
    <scope>NUCLEOTIDE SEQUENCE [LARGE SCALE GENOMIC DNA]</scope>
    <source>
        <strain evidence="5">LP-2024</strain>
        <tissue evidence="5">Aerial parts of the thallus</tissue>
    </source>
</reference>
<keyword evidence="2" id="KW-0175">Coiled coil</keyword>
<protein>
    <recommendedName>
        <fullName evidence="4">NPH3 domain-containing protein</fullName>
    </recommendedName>
</protein>
<proteinExistence type="predicted"/>
<organism evidence="5 6">
    <name type="scientific">Riccia sorocarpa</name>
    <dbReference type="NCBI Taxonomy" id="122646"/>
    <lineage>
        <taxon>Eukaryota</taxon>
        <taxon>Viridiplantae</taxon>
        <taxon>Streptophyta</taxon>
        <taxon>Embryophyta</taxon>
        <taxon>Marchantiophyta</taxon>
        <taxon>Marchantiopsida</taxon>
        <taxon>Marchantiidae</taxon>
        <taxon>Marchantiales</taxon>
        <taxon>Ricciaceae</taxon>
        <taxon>Riccia</taxon>
    </lineage>
</organism>
<evidence type="ECO:0000256" key="1">
    <source>
        <dbReference type="ARBA" id="ARBA00022786"/>
    </source>
</evidence>
<dbReference type="InterPro" id="IPR027356">
    <property type="entry name" value="NPH3_dom"/>
</dbReference>
<dbReference type="EMBL" id="JBJQOH010000002">
    <property type="protein sequence ID" value="KAL3695226.1"/>
    <property type="molecule type" value="Genomic_DNA"/>
</dbReference>
<evidence type="ECO:0000313" key="6">
    <source>
        <dbReference type="Proteomes" id="UP001633002"/>
    </source>
</evidence>
<evidence type="ECO:0000313" key="5">
    <source>
        <dbReference type="EMBL" id="KAL3695226.1"/>
    </source>
</evidence>
<feature type="domain" description="NPH3" evidence="4">
    <location>
        <begin position="222"/>
        <end position="530"/>
    </location>
</feature>
<dbReference type="Proteomes" id="UP001633002">
    <property type="component" value="Unassembled WGS sequence"/>
</dbReference>
<dbReference type="AlphaFoldDB" id="A0ABD3HWN2"/>
<evidence type="ECO:0000256" key="2">
    <source>
        <dbReference type="SAM" id="Coils"/>
    </source>
</evidence>